<feature type="compositionally biased region" description="Basic and acidic residues" evidence="1">
    <location>
        <begin position="29"/>
        <end position="54"/>
    </location>
</feature>
<evidence type="ECO:0000313" key="2">
    <source>
        <dbReference type="EMBL" id="VDI28844.1"/>
    </source>
</evidence>
<gene>
    <name evidence="2" type="ORF">MGAL_10B006361</name>
</gene>
<dbReference type="AlphaFoldDB" id="A0A8B6E6C0"/>
<accession>A0A8B6E6C0</accession>
<dbReference type="EMBL" id="UYJE01004535">
    <property type="protein sequence ID" value="VDI28844.1"/>
    <property type="molecule type" value="Genomic_DNA"/>
</dbReference>
<evidence type="ECO:0000256" key="1">
    <source>
        <dbReference type="SAM" id="MobiDB-lite"/>
    </source>
</evidence>
<comment type="caution">
    <text evidence="2">The sequence shown here is derived from an EMBL/GenBank/DDBJ whole genome shotgun (WGS) entry which is preliminary data.</text>
</comment>
<organism evidence="2 3">
    <name type="scientific">Mytilus galloprovincialis</name>
    <name type="common">Mediterranean mussel</name>
    <dbReference type="NCBI Taxonomy" id="29158"/>
    <lineage>
        <taxon>Eukaryota</taxon>
        <taxon>Metazoa</taxon>
        <taxon>Spiralia</taxon>
        <taxon>Lophotrochozoa</taxon>
        <taxon>Mollusca</taxon>
        <taxon>Bivalvia</taxon>
        <taxon>Autobranchia</taxon>
        <taxon>Pteriomorphia</taxon>
        <taxon>Mytilida</taxon>
        <taxon>Mytiloidea</taxon>
        <taxon>Mytilidae</taxon>
        <taxon>Mytilinae</taxon>
        <taxon>Mytilus</taxon>
    </lineage>
</organism>
<dbReference type="Proteomes" id="UP000596742">
    <property type="component" value="Unassembled WGS sequence"/>
</dbReference>
<protein>
    <submittedName>
        <fullName evidence="2">Uncharacterized protein</fullName>
    </submittedName>
</protein>
<keyword evidence="3" id="KW-1185">Reference proteome</keyword>
<feature type="compositionally biased region" description="Basic and acidic residues" evidence="1">
    <location>
        <begin position="7"/>
        <end position="20"/>
    </location>
</feature>
<reference evidence="2" key="1">
    <citation type="submission" date="2018-11" db="EMBL/GenBank/DDBJ databases">
        <authorList>
            <person name="Alioto T."/>
            <person name="Alioto T."/>
        </authorList>
    </citation>
    <scope>NUCLEOTIDE SEQUENCE</scope>
</reference>
<sequence>MENGNGDFKEEYKLRNDYNHPGRANFMKKPADVKGNKKNGTKETLKKNNADLGL</sequence>
<proteinExistence type="predicted"/>
<feature type="region of interest" description="Disordered" evidence="1">
    <location>
        <begin position="1"/>
        <end position="54"/>
    </location>
</feature>
<evidence type="ECO:0000313" key="3">
    <source>
        <dbReference type="Proteomes" id="UP000596742"/>
    </source>
</evidence>
<name>A0A8B6E6C0_MYTGA</name>